<dbReference type="Proteomes" id="UP000235346">
    <property type="component" value="Unassembled WGS sequence"/>
</dbReference>
<dbReference type="AlphaFoldDB" id="A0A2N7TIM4"/>
<proteinExistence type="predicted"/>
<sequence length="459" mass="48734">MNSAPRNASRQTRQDRAGSDTRARDRYPDALRAGALLVVVFGHWIATLPRLENGLMTTTDHLLLVWTGAGVLTWVLQVVPLFVFVSAAVSADGARRRLEQGHRQLHWWAGRALGLARPTVTYLAVLVAFVVLAAYTGGRLLGPLNHSLTVHLWFLMMLLGVQALLPLSVWADRRWGLKAVAGLLLIAATVDVLRAGLAAPADLLELGTRVTGNGGGIGWLNAAVVWLLPQQLGIAWKRGRFSGLGTGLALLLLGLLWLAAAVASGYPVAMVDGAFGAPSNLLPPTLALVGVMWVQVGAVLACEGPVRRLLERRRVDRVVTILGALGMPLYLWHKLAELPAAWLGERLGLPIDAGIPGEVGFWLGRLWWILLCIVSVAPVMVAVVTFEMSRKRDVVSATGTPVILAGGAALLGGIIVSLALGALPGAIVGLAGVAAASWLLRAHPQPARGSWPPPSRQEP</sequence>
<feature type="transmembrane region" description="Helical" evidence="2">
    <location>
        <begin position="281"/>
        <end position="302"/>
    </location>
</feature>
<feature type="transmembrane region" description="Helical" evidence="2">
    <location>
        <begin position="217"/>
        <end position="236"/>
    </location>
</feature>
<feature type="transmembrane region" description="Helical" evidence="2">
    <location>
        <begin position="248"/>
        <end position="269"/>
    </location>
</feature>
<evidence type="ECO:0000256" key="1">
    <source>
        <dbReference type="SAM" id="MobiDB-lite"/>
    </source>
</evidence>
<dbReference type="GO" id="GO:0016747">
    <property type="term" value="F:acyltransferase activity, transferring groups other than amino-acyl groups"/>
    <property type="evidence" value="ECO:0007669"/>
    <property type="project" value="InterPro"/>
</dbReference>
<keyword evidence="2" id="KW-0472">Membrane</keyword>
<comment type="caution">
    <text evidence="4">The sequence shown here is derived from an EMBL/GenBank/DDBJ whole genome shotgun (WGS) entry which is preliminary data.</text>
</comment>
<protein>
    <recommendedName>
        <fullName evidence="3">Acyltransferase 3 domain-containing protein</fullName>
    </recommendedName>
</protein>
<feature type="transmembrane region" description="Helical" evidence="2">
    <location>
        <begin position="398"/>
        <end position="416"/>
    </location>
</feature>
<dbReference type="RefSeq" id="WP_102628980.1">
    <property type="nucleotide sequence ID" value="NZ_PDOH01000015.1"/>
</dbReference>
<dbReference type="Pfam" id="PF01757">
    <property type="entry name" value="Acyl_transf_3"/>
    <property type="match status" value="1"/>
</dbReference>
<keyword evidence="2" id="KW-1133">Transmembrane helix</keyword>
<dbReference type="EMBL" id="PNRE01000075">
    <property type="protein sequence ID" value="PMR68026.1"/>
    <property type="molecule type" value="Genomic_DNA"/>
</dbReference>
<evidence type="ECO:0000313" key="4">
    <source>
        <dbReference type="EMBL" id="PMR68026.1"/>
    </source>
</evidence>
<feature type="transmembrane region" description="Helical" evidence="2">
    <location>
        <begin position="63"/>
        <end position="91"/>
    </location>
</feature>
<dbReference type="OrthoDB" id="8206682at2"/>
<accession>A0A2N7TIM4</accession>
<keyword evidence="5" id="KW-1185">Reference proteome</keyword>
<feature type="transmembrane region" description="Helical" evidence="2">
    <location>
        <begin position="314"/>
        <end position="333"/>
    </location>
</feature>
<keyword evidence="2" id="KW-0812">Transmembrane</keyword>
<feature type="domain" description="Acyltransferase 3" evidence="3">
    <location>
        <begin position="26"/>
        <end position="381"/>
    </location>
</feature>
<dbReference type="InterPro" id="IPR002656">
    <property type="entry name" value="Acyl_transf_3_dom"/>
</dbReference>
<feature type="compositionally biased region" description="Polar residues" evidence="1">
    <location>
        <begin position="1"/>
        <end position="11"/>
    </location>
</feature>
<feature type="compositionally biased region" description="Basic and acidic residues" evidence="1">
    <location>
        <begin position="12"/>
        <end position="23"/>
    </location>
</feature>
<reference evidence="4 5" key="1">
    <citation type="submission" date="2018-01" db="EMBL/GenBank/DDBJ databases">
        <title>Halomonas endophytica sp. nov., isolated from storage liquid in the stems of Populus euphratica.</title>
        <authorList>
            <person name="Chen C."/>
        </authorList>
    </citation>
    <scope>NUCLEOTIDE SEQUENCE [LARGE SCALE GENOMIC DNA]</scope>
    <source>
        <strain evidence="4 5">DSM 26881</strain>
    </source>
</reference>
<feature type="transmembrane region" description="Helical" evidence="2">
    <location>
        <begin position="112"/>
        <end position="136"/>
    </location>
</feature>
<feature type="transmembrane region" description="Helical" evidence="2">
    <location>
        <begin position="30"/>
        <end position="51"/>
    </location>
</feature>
<evidence type="ECO:0000256" key="2">
    <source>
        <dbReference type="SAM" id="Phobius"/>
    </source>
</evidence>
<feature type="transmembrane region" description="Helical" evidence="2">
    <location>
        <begin position="422"/>
        <end position="440"/>
    </location>
</feature>
<evidence type="ECO:0000313" key="5">
    <source>
        <dbReference type="Proteomes" id="UP000235346"/>
    </source>
</evidence>
<evidence type="ECO:0000259" key="3">
    <source>
        <dbReference type="Pfam" id="PF01757"/>
    </source>
</evidence>
<feature type="region of interest" description="Disordered" evidence="1">
    <location>
        <begin position="1"/>
        <end position="23"/>
    </location>
</feature>
<gene>
    <name evidence="4" type="ORF">C1H66_16540</name>
</gene>
<feature type="transmembrane region" description="Helical" evidence="2">
    <location>
        <begin position="366"/>
        <end position="386"/>
    </location>
</feature>
<feature type="transmembrane region" description="Helical" evidence="2">
    <location>
        <begin position="179"/>
        <end position="197"/>
    </location>
</feature>
<feature type="transmembrane region" description="Helical" evidence="2">
    <location>
        <begin position="148"/>
        <end position="167"/>
    </location>
</feature>
<name>A0A2N7TIM4_9GAMM</name>
<organism evidence="4 5">
    <name type="scientific">Halomonas heilongjiangensis</name>
    <dbReference type="NCBI Taxonomy" id="1387883"/>
    <lineage>
        <taxon>Bacteria</taxon>
        <taxon>Pseudomonadati</taxon>
        <taxon>Pseudomonadota</taxon>
        <taxon>Gammaproteobacteria</taxon>
        <taxon>Oceanospirillales</taxon>
        <taxon>Halomonadaceae</taxon>
        <taxon>Halomonas</taxon>
    </lineage>
</organism>